<dbReference type="PANTHER" id="PTHR43135:SF3">
    <property type="entry name" value="ALPHA-D-RIBOSE 1-METHYLPHOSPHONATE 5-TRIPHOSPHATE DIPHOSPHATASE"/>
    <property type="match status" value="1"/>
</dbReference>
<dbReference type="Gene3D" id="2.30.40.10">
    <property type="entry name" value="Urease, subunit C, domain 1"/>
    <property type="match status" value="1"/>
</dbReference>
<dbReference type="EMBL" id="VRYZ01000003">
    <property type="protein sequence ID" value="TXS92485.1"/>
    <property type="molecule type" value="Genomic_DNA"/>
</dbReference>
<evidence type="ECO:0000259" key="2">
    <source>
        <dbReference type="Pfam" id="PF01979"/>
    </source>
</evidence>
<feature type="signal peptide" evidence="1">
    <location>
        <begin position="1"/>
        <end position="24"/>
    </location>
</feature>
<reference evidence="3 4" key="1">
    <citation type="submission" date="2019-08" db="EMBL/GenBank/DDBJ databases">
        <title>Parahaliea maris sp. nov., isolated from the surface seawater.</title>
        <authorList>
            <person name="Liu Y."/>
        </authorList>
    </citation>
    <scope>NUCLEOTIDE SEQUENCE [LARGE SCALE GENOMIC DNA]</scope>
    <source>
        <strain evidence="3 4">S2-26</strain>
    </source>
</reference>
<dbReference type="InterPro" id="IPR051781">
    <property type="entry name" value="Metallo-dep_Hydrolase"/>
</dbReference>
<dbReference type="InterPro" id="IPR032466">
    <property type="entry name" value="Metal_Hydrolase"/>
</dbReference>
<dbReference type="PANTHER" id="PTHR43135">
    <property type="entry name" value="ALPHA-D-RIBOSE 1-METHYLPHOSPHONATE 5-TRIPHOSPHATE DIPHOSPHATASE"/>
    <property type="match status" value="1"/>
</dbReference>
<proteinExistence type="predicted"/>
<dbReference type="GO" id="GO:0016810">
    <property type="term" value="F:hydrolase activity, acting on carbon-nitrogen (but not peptide) bonds"/>
    <property type="evidence" value="ECO:0007669"/>
    <property type="project" value="InterPro"/>
</dbReference>
<evidence type="ECO:0000256" key="1">
    <source>
        <dbReference type="SAM" id="SignalP"/>
    </source>
</evidence>
<keyword evidence="4" id="KW-1185">Reference proteome</keyword>
<comment type="caution">
    <text evidence="3">The sequence shown here is derived from an EMBL/GenBank/DDBJ whole genome shotgun (WGS) entry which is preliminary data.</text>
</comment>
<feature type="domain" description="Amidohydrolase-related" evidence="2">
    <location>
        <begin position="79"/>
        <end position="469"/>
    </location>
</feature>
<dbReference type="Gene3D" id="3.20.20.140">
    <property type="entry name" value="Metal-dependent hydrolases"/>
    <property type="match status" value="1"/>
</dbReference>
<keyword evidence="3" id="KW-0378">Hydrolase</keyword>
<dbReference type="AlphaFoldDB" id="A0A5C8ZVB7"/>
<dbReference type="SUPFAM" id="SSF51556">
    <property type="entry name" value="Metallo-dependent hydrolases"/>
    <property type="match status" value="1"/>
</dbReference>
<organism evidence="3 4">
    <name type="scientific">Parahaliea aestuarii</name>
    <dbReference type="NCBI Taxonomy" id="1852021"/>
    <lineage>
        <taxon>Bacteria</taxon>
        <taxon>Pseudomonadati</taxon>
        <taxon>Pseudomonadota</taxon>
        <taxon>Gammaproteobacteria</taxon>
        <taxon>Cellvibrionales</taxon>
        <taxon>Halieaceae</taxon>
        <taxon>Parahaliea</taxon>
    </lineage>
</organism>
<dbReference type="OrthoDB" id="9782972at2"/>
<name>A0A5C8ZVB7_9GAMM</name>
<evidence type="ECO:0000313" key="4">
    <source>
        <dbReference type="Proteomes" id="UP000321933"/>
    </source>
</evidence>
<dbReference type="Pfam" id="PF01979">
    <property type="entry name" value="Amidohydro_1"/>
    <property type="match status" value="1"/>
</dbReference>
<accession>A0A5C8ZVB7</accession>
<dbReference type="InterPro" id="IPR011059">
    <property type="entry name" value="Metal-dep_hydrolase_composite"/>
</dbReference>
<feature type="chain" id="PRO_5022790097" evidence="1">
    <location>
        <begin position="25"/>
        <end position="493"/>
    </location>
</feature>
<dbReference type="Proteomes" id="UP000321933">
    <property type="component" value="Unassembled WGS sequence"/>
</dbReference>
<evidence type="ECO:0000313" key="3">
    <source>
        <dbReference type="EMBL" id="TXS92485.1"/>
    </source>
</evidence>
<keyword evidence="1" id="KW-0732">Signal</keyword>
<dbReference type="SUPFAM" id="SSF51338">
    <property type="entry name" value="Composite domain of metallo-dependent hydrolases"/>
    <property type="match status" value="1"/>
</dbReference>
<protein>
    <submittedName>
        <fullName evidence="3">Amidohydrolase family protein</fullName>
    </submittedName>
</protein>
<gene>
    <name evidence="3" type="ORF">FVW59_08695</name>
</gene>
<sequence length="493" mass="54068">MSHMPIKRAVLTLVALLLPLAVRAESLAIVGATVIDGNGGKPLRNATLLVEGERIAALGNKADIEVPPGVRVIDGSGKYLLPGFVDSNVHASVYGNSRRRETVTKYHHRSEELIEEFVQLQLKHGVTTIRDSYGALIPLMAVRDRIAAGELTGPRMLVAGNILGWGGPFSMTFSLMQESELTLFQQQWNDYIAQDSGEELMDMEPEQLRQAVNAYLDKGPDFIKYGGTSHFNVPSLIGFSPRAQKVIVDAGHARNMVVETHSTSPEGLRLSVEAGIDLIQHPEMLTRNYSGELLQLVIDRGALCAMRPNVYTGPVWQDHLARRQAAIEAQAELPPPRTSAERRQREAQQGRWLQIQRDNALRLIEAGCPVTIATDNYQGSAPEFRKEPKNPNQEPGIGSLIAIEGLVELGMSESRALVAATRNGARAARMLEDIGTLEVGKIADMVLLEADPLRDIRNIRRQSAVFARGRQIDTASLPRQAIFSAPAGQLMDH</sequence>
<dbReference type="InterPro" id="IPR006680">
    <property type="entry name" value="Amidohydro-rel"/>
</dbReference>